<accession>A0ABQ0IZE0</accession>
<dbReference type="Proteomes" id="UP000018209">
    <property type="component" value="Unassembled WGS sequence"/>
</dbReference>
<gene>
    <name evidence="1" type="ORF">NBRC3257_2576</name>
</gene>
<protein>
    <submittedName>
        <fullName evidence="1">Mu-like prophage I protein</fullName>
    </submittedName>
</protein>
<comment type="caution">
    <text evidence="1">The sequence shown here is derived from an EMBL/GenBank/DDBJ whole genome shotgun (WGS) entry which is preliminary data.</text>
</comment>
<reference evidence="1 2" key="1">
    <citation type="submission" date="2013-08" db="EMBL/GenBank/DDBJ databases">
        <title>Gluconobacter thailandicus NBRC 3257 whole genome sequence.</title>
        <authorList>
            <person name="Matsutani M."/>
            <person name="Yakushi T."/>
            <person name="Matsushita K."/>
        </authorList>
    </citation>
    <scope>NUCLEOTIDE SEQUENCE [LARGE SCALE GENOMIC DNA]</scope>
    <source>
        <strain evidence="1 2">NBRC 3257</strain>
    </source>
</reference>
<organism evidence="1 2">
    <name type="scientific">Gluconobacter thailandicus NBRC 3257</name>
    <dbReference type="NCBI Taxonomy" id="1381097"/>
    <lineage>
        <taxon>Bacteria</taxon>
        <taxon>Pseudomonadati</taxon>
        <taxon>Pseudomonadota</taxon>
        <taxon>Alphaproteobacteria</taxon>
        <taxon>Acetobacterales</taxon>
        <taxon>Acetobacteraceae</taxon>
        <taxon>Gluconobacter</taxon>
    </lineage>
</organism>
<dbReference type="InterPro" id="IPR012106">
    <property type="entry name" value="Phage_Mu_Gp1"/>
</dbReference>
<sequence>MHAQEAVAPDWIHIVPSGTFSGKDGRGPFHLNSPQEVITASFPNPKRPIPVDYNHTLYAQKHDAGAAGWIDRMESRNDGIWAHVEWTPKASRLIAEKEWRFLSPAFETAEDGDVKRIDSVGLVNRPNLPLPALNSESSQDKLNDSQLREKVCSLLGLDTSAVSADILQAMEDVLADRSSKKPLKMQKNSRLSGTDLSLLQGIRKDVDVIRETISAHSRQEDKILDTARTDLDLEIKKQLGIA</sequence>
<proteinExistence type="predicted"/>
<dbReference type="EMBL" id="BASM01000031">
    <property type="protein sequence ID" value="GAD27577.1"/>
    <property type="molecule type" value="Genomic_DNA"/>
</dbReference>
<dbReference type="Pfam" id="PF10123">
    <property type="entry name" value="Mu-like_Pro"/>
    <property type="match status" value="1"/>
</dbReference>
<keyword evidence="2" id="KW-1185">Reference proteome</keyword>
<evidence type="ECO:0000313" key="2">
    <source>
        <dbReference type="Proteomes" id="UP000018209"/>
    </source>
</evidence>
<evidence type="ECO:0000313" key="1">
    <source>
        <dbReference type="EMBL" id="GAD27577.1"/>
    </source>
</evidence>
<name>A0ABQ0IZE0_GLUTH</name>